<feature type="transmembrane region" description="Helical" evidence="2">
    <location>
        <begin position="71"/>
        <end position="91"/>
    </location>
</feature>
<feature type="signal peptide" evidence="3">
    <location>
        <begin position="1"/>
        <end position="20"/>
    </location>
</feature>
<sequence length="326" mass="32270">MTTQLALVLSLASAIGYAGAAVTQQRLAARLDAPLGWFAALGYPSWWAATLLNLAAAALHVAALRFGPLTLVQPLGMLTLVLAMPLGAAVARRRVTGAQWRGAGAAIAGLAGLVVLTSSSAALRPLTVGEAITATAVTGLVIAGLVVLAIRSANPATRSLSYAAGSGIAFGISSALAQTLTIVMTSGGIGANAAVMLAIAALVAAAALLAQASYRYGLAAPLATATLANPVAAAAVGIVVLGERVTGGLAGIPLALAAFGLAAYGVAVLTGHAADSPAHPRPAAPAAARGRAPRPRGVRHVRHRRVRLHREHAAEYAGSSASESAG</sequence>
<dbReference type="Proteomes" id="UP000587527">
    <property type="component" value="Unassembled WGS sequence"/>
</dbReference>
<reference evidence="4 5" key="1">
    <citation type="submission" date="2020-08" db="EMBL/GenBank/DDBJ databases">
        <title>Sequencing the genomes of 1000 actinobacteria strains.</title>
        <authorList>
            <person name="Klenk H.-P."/>
        </authorList>
    </citation>
    <scope>NUCLEOTIDE SEQUENCE [LARGE SCALE GENOMIC DNA]</scope>
    <source>
        <strain evidence="4 5">DSM 45362</strain>
    </source>
</reference>
<feature type="region of interest" description="Disordered" evidence="1">
    <location>
        <begin position="274"/>
        <end position="303"/>
    </location>
</feature>
<dbReference type="EMBL" id="JACHMN010000001">
    <property type="protein sequence ID" value="MBB5866920.1"/>
    <property type="molecule type" value="Genomic_DNA"/>
</dbReference>
<dbReference type="NCBIfam" id="NF038012">
    <property type="entry name" value="DMT_1"/>
    <property type="match status" value="1"/>
</dbReference>
<dbReference type="PANTHER" id="PTHR40761:SF1">
    <property type="entry name" value="CONSERVED INTEGRAL MEMBRANE ALANINE VALINE AND LEUCINE RICH PROTEIN-RELATED"/>
    <property type="match status" value="1"/>
</dbReference>
<dbReference type="AlphaFoldDB" id="A0A841BJC1"/>
<keyword evidence="3" id="KW-0732">Signal</keyword>
<feature type="transmembrane region" description="Helical" evidence="2">
    <location>
        <begin position="189"/>
        <end position="210"/>
    </location>
</feature>
<evidence type="ECO:0000256" key="2">
    <source>
        <dbReference type="SAM" id="Phobius"/>
    </source>
</evidence>
<gene>
    <name evidence="4" type="ORF">F4553_000299</name>
</gene>
<feature type="transmembrane region" description="Helical" evidence="2">
    <location>
        <begin position="222"/>
        <end position="242"/>
    </location>
</feature>
<evidence type="ECO:0000313" key="5">
    <source>
        <dbReference type="Proteomes" id="UP000587527"/>
    </source>
</evidence>
<keyword evidence="2" id="KW-0812">Transmembrane</keyword>
<feature type="transmembrane region" description="Helical" evidence="2">
    <location>
        <begin position="248"/>
        <end position="271"/>
    </location>
</feature>
<name>A0A841BJC1_9ACTN</name>
<evidence type="ECO:0000256" key="1">
    <source>
        <dbReference type="SAM" id="MobiDB-lite"/>
    </source>
</evidence>
<dbReference type="RefSeq" id="WP_184831089.1">
    <property type="nucleotide sequence ID" value="NZ_JACHMN010000001.1"/>
</dbReference>
<keyword evidence="2" id="KW-0472">Membrane</keyword>
<organism evidence="4 5">
    <name type="scientific">Allocatelliglobosispora scoriae</name>
    <dbReference type="NCBI Taxonomy" id="643052"/>
    <lineage>
        <taxon>Bacteria</taxon>
        <taxon>Bacillati</taxon>
        <taxon>Actinomycetota</taxon>
        <taxon>Actinomycetes</taxon>
        <taxon>Micromonosporales</taxon>
        <taxon>Micromonosporaceae</taxon>
        <taxon>Allocatelliglobosispora</taxon>
    </lineage>
</organism>
<comment type="caution">
    <text evidence="4">The sequence shown here is derived from an EMBL/GenBank/DDBJ whole genome shotgun (WGS) entry which is preliminary data.</text>
</comment>
<keyword evidence="2" id="KW-1133">Transmembrane helix</keyword>
<dbReference type="PANTHER" id="PTHR40761">
    <property type="entry name" value="CONSERVED INTEGRAL MEMBRANE ALANINE VALINE AND LEUCINE RICH PROTEIN-RELATED"/>
    <property type="match status" value="1"/>
</dbReference>
<feature type="transmembrane region" description="Helical" evidence="2">
    <location>
        <begin position="162"/>
        <end position="183"/>
    </location>
</feature>
<protein>
    <submittedName>
        <fullName evidence="4">Drug/metabolite transporter (DMT)-like permease</fullName>
    </submittedName>
</protein>
<evidence type="ECO:0000313" key="4">
    <source>
        <dbReference type="EMBL" id="MBB5866920.1"/>
    </source>
</evidence>
<proteinExistence type="predicted"/>
<feature type="compositionally biased region" description="Basic residues" evidence="1">
    <location>
        <begin position="291"/>
        <end position="303"/>
    </location>
</feature>
<feature type="chain" id="PRO_5038546688" evidence="3">
    <location>
        <begin position="21"/>
        <end position="326"/>
    </location>
</feature>
<feature type="transmembrane region" description="Helical" evidence="2">
    <location>
        <begin position="103"/>
        <end position="123"/>
    </location>
</feature>
<accession>A0A841BJC1</accession>
<feature type="transmembrane region" description="Helical" evidence="2">
    <location>
        <begin position="129"/>
        <end position="150"/>
    </location>
</feature>
<evidence type="ECO:0000256" key="3">
    <source>
        <dbReference type="SAM" id="SignalP"/>
    </source>
</evidence>
<keyword evidence="5" id="KW-1185">Reference proteome</keyword>